<evidence type="ECO:0000313" key="2">
    <source>
        <dbReference type="Proteomes" id="UP000237347"/>
    </source>
</evidence>
<proteinExistence type="predicted"/>
<gene>
    <name evidence="1" type="ORF">CFP56_037164</name>
</gene>
<reference evidence="1 2" key="1">
    <citation type="journal article" date="2018" name="Sci. Data">
        <title>The draft genome sequence of cork oak.</title>
        <authorList>
            <person name="Ramos A.M."/>
            <person name="Usie A."/>
            <person name="Barbosa P."/>
            <person name="Barros P.M."/>
            <person name="Capote T."/>
            <person name="Chaves I."/>
            <person name="Simoes F."/>
            <person name="Abreu I."/>
            <person name="Carrasquinho I."/>
            <person name="Faro C."/>
            <person name="Guimaraes J.B."/>
            <person name="Mendonca D."/>
            <person name="Nobrega F."/>
            <person name="Rodrigues L."/>
            <person name="Saibo N.J.M."/>
            <person name="Varela M.C."/>
            <person name="Egas C."/>
            <person name="Matos J."/>
            <person name="Miguel C.M."/>
            <person name="Oliveira M.M."/>
            <person name="Ricardo C.P."/>
            <person name="Goncalves S."/>
        </authorList>
    </citation>
    <scope>NUCLEOTIDE SEQUENCE [LARGE SCALE GENOMIC DNA]</scope>
    <source>
        <strain evidence="2">cv. HL8</strain>
    </source>
</reference>
<organism evidence="1 2">
    <name type="scientific">Quercus suber</name>
    <name type="common">Cork oak</name>
    <dbReference type="NCBI Taxonomy" id="58331"/>
    <lineage>
        <taxon>Eukaryota</taxon>
        <taxon>Viridiplantae</taxon>
        <taxon>Streptophyta</taxon>
        <taxon>Embryophyta</taxon>
        <taxon>Tracheophyta</taxon>
        <taxon>Spermatophyta</taxon>
        <taxon>Magnoliopsida</taxon>
        <taxon>eudicotyledons</taxon>
        <taxon>Gunneridae</taxon>
        <taxon>Pentapetalae</taxon>
        <taxon>rosids</taxon>
        <taxon>fabids</taxon>
        <taxon>Fagales</taxon>
        <taxon>Fagaceae</taxon>
        <taxon>Quercus</taxon>
    </lineage>
</organism>
<keyword evidence="2" id="KW-1185">Reference proteome</keyword>
<dbReference type="Proteomes" id="UP000237347">
    <property type="component" value="Unassembled WGS sequence"/>
</dbReference>
<dbReference type="EMBL" id="PKMF04000069">
    <property type="protein sequence ID" value="KAK7853059.1"/>
    <property type="molecule type" value="Genomic_DNA"/>
</dbReference>
<comment type="caution">
    <text evidence="1">The sequence shown here is derived from an EMBL/GenBank/DDBJ whole genome shotgun (WGS) entry which is preliminary data.</text>
</comment>
<sequence length="149" mass="16991">MESTYNFHIWEEDELPDYNVDDIRPNTQYFFINLFFRLVSEEYSETTFLVSSNDLFNKTTTIIDNMFSDAPGTVSQEFLDTVTADILSFASNMFNSTQTFFPINLAIFDTSPVTDFMDPATKSSIEALKKVKIDGSCTSSGQCRFNINL</sequence>
<protein>
    <submittedName>
        <fullName evidence="1">Uncharacterized protein</fullName>
    </submittedName>
</protein>
<accession>A0AAW0LNK2</accession>
<name>A0AAW0LNK2_QUESU</name>
<dbReference type="AlphaFoldDB" id="A0AAW0LNK2"/>
<evidence type="ECO:0000313" key="1">
    <source>
        <dbReference type="EMBL" id="KAK7853059.1"/>
    </source>
</evidence>